<evidence type="ECO:0000313" key="2">
    <source>
        <dbReference type="Proteomes" id="UP001233999"/>
    </source>
</evidence>
<reference evidence="1" key="1">
    <citation type="journal article" date="2023" name="IScience">
        <title>Live-bearing cockroach genome reveals convergent evolutionary mechanisms linked to viviparity in insects and beyond.</title>
        <authorList>
            <person name="Fouks B."/>
            <person name="Harrison M.C."/>
            <person name="Mikhailova A.A."/>
            <person name="Marchal E."/>
            <person name="English S."/>
            <person name="Carruthers M."/>
            <person name="Jennings E.C."/>
            <person name="Chiamaka E.L."/>
            <person name="Frigard R.A."/>
            <person name="Pippel M."/>
            <person name="Attardo G.M."/>
            <person name="Benoit J.B."/>
            <person name="Bornberg-Bauer E."/>
            <person name="Tobe S.S."/>
        </authorList>
    </citation>
    <scope>NUCLEOTIDE SEQUENCE</scope>
    <source>
        <tissue evidence="1">Testes</tissue>
    </source>
</reference>
<dbReference type="PANTHER" id="PTHR22742">
    <property type="entry name" value="EXPANSION, ISOFORM A-RELATED"/>
    <property type="match status" value="1"/>
</dbReference>
<proteinExistence type="predicted"/>
<dbReference type="Proteomes" id="UP001233999">
    <property type="component" value="Unassembled WGS sequence"/>
</dbReference>
<reference evidence="1" key="2">
    <citation type="submission" date="2023-05" db="EMBL/GenBank/DDBJ databases">
        <authorList>
            <person name="Fouks B."/>
        </authorList>
    </citation>
    <scope>NUCLEOTIDE SEQUENCE</scope>
    <source>
        <strain evidence="1">Stay&amp;Tobe</strain>
        <tissue evidence="1">Testes</tissue>
    </source>
</reference>
<keyword evidence="2" id="KW-1185">Reference proteome</keyword>
<accession>A0AAD7ZW47</accession>
<evidence type="ECO:0000313" key="1">
    <source>
        <dbReference type="EMBL" id="KAJ9588019.1"/>
    </source>
</evidence>
<protein>
    <submittedName>
        <fullName evidence="1">Uncharacterized protein</fullName>
    </submittedName>
</protein>
<dbReference type="PANTHER" id="PTHR22742:SF2">
    <property type="entry name" value="EXPANSION, ISOFORM A-RELATED"/>
    <property type="match status" value="1"/>
</dbReference>
<comment type="caution">
    <text evidence="1">The sequence shown here is derived from an EMBL/GenBank/DDBJ whole genome shotgun (WGS) entry which is preliminary data.</text>
</comment>
<organism evidence="1 2">
    <name type="scientific">Diploptera punctata</name>
    <name type="common">Pacific beetle cockroach</name>
    <dbReference type="NCBI Taxonomy" id="6984"/>
    <lineage>
        <taxon>Eukaryota</taxon>
        <taxon>Metazoa</taxon>
        <taxon>Ecdysozoa</taxon>
        <taxon>Arthropoda</taxon>
        <taxon>Hexapoda</taxon>
        <taxon>Insecta</taxon>
        <taxon>Pterygota</taxon>
        <taxon>Neoptera</taxon>
        <taxon>Polyneoptera</taxon>
        <taxon>Dictyoptera</taxon>
        <taxon>Blattodea</taxon>
        <taxon>Blaberoidea</taxon>
        <taxon>Blaberidae</taxon>
        <taxon>Diplopterinae</taxon>
        <taxon>Diploptera</taxon>
    </lineage>
</organism>
<feature type="non-terminal residue" evidence="1">
    <location>
        <position position="1"/>
    </location>
</feature>
<gene>
    <name evidence="1" type="ORF">L9F63_028171</name>
</gene>
<dbReference type="EMBL" id="JASPKZ010005866">
    <property type="protein sequence ID" value="KAJ9588019.1"/>
    <property type="molecule type" value="Genomic_DNA"/>
</dbReference>
<sequence>GRDKTKDSKKYDDPYYCGLRARVPNFVKTSKAKDTAGRYPPSNIGSAVSQPTSMIAGNIHQFHQYHAMHHQHPQHPVMWHARSFDSGMDTEALDSPYNHIYGRLPIPTRGYIPPTPRAMYIGEWD</sequence>
<name>A0AAD7ZW47_DIPPU</name>
<dbReference type="AlphaFoldDB" id="A0AAD7ZW47"/>